<comment type="caution">
    <text evidence="2">The sequence shown here is derived from an EMBL/GenBank/DDBJ whole genome shotgun (WGS) entry which is preliminary data.</text>
</comment>
<name>A0A844ZFM4_9SPHN</name>
<dbReference type="EMBL" id="WTYW01000002">
    <property type="protein sequence ID" value="MXO86052.1"/>
    <property type="molecule type" value="Genomic_DNA"/>
</dbReference>
<evidence type="ECO:0000313" key="3">
    <source>
        <dbReference type="Proteomes" id="UP000433104"/>
    </source>
</evidence>
<keyword evidence="3" id="KW-1185">Reference proteome</keyword>
<gene>
    <name evidence="2" type="ORF">GRI38_08430</name>
</gene>
<sequence>MHDYMESHNRKDSPRWTRPQLRRLGSVRDIKQPGLDLNQGASGKGVPIAS</sequence>
<reference evidence="2 3" key="1">
    <citation type="submission" date="2019-12" db="EMBL/GenBank/DDBJ databases">
        <title>Genomic-based taxomic classification of the family Erythrobacteraceae.</title>
        <authorList>
            <person name="Xu L."/>
        </authorList>
    </citation>
    <scope>NUCLEOTIDE SEQUENCE [LARGE SCALE GENOMIC DNA]</scope>
    <source>
        <strain evidence="2 3">MCCC 1A09962</strain>
    </source>
</reference>
<accession>A0A844ZFM4</accession>
<feature type="compositionally biased region" description="Basic and acidic residues" evidence="1">
    <location>
        <begin position="1"/>
        <end position="15"/>
    </location>
</feature>
<feature type="region of interest" description="Disordered" evidence="1">
    <location>
        <begin position="1"/>
        <end position="50"/>
    </location>
</feature>
<dbReference type="RefSeq" id="WP_160682584.1">
    <property type="nucleotide sequence ID" value="NZ_WTYW01000002.1"/>
</dbReference>
<evidence type="ECO:0000256" key="1">
    <source>
        <dbReference type="SAM" id="MobiDB-lite"/>
    </source>
</evidence>
<proteinExistence type="predicted"/>
<dbReference type="Proteomes" id="UP000433104">
    <property type="component" value="Unassembled WGS sequence"/>
</dbReference>
<organism evidence="2 3">
    <name type="scientific">Parapontixanthobacter aurantiacus</name>
    <dbReference type="NCBI Taxonomy" id="1463599"/>
    <lineage>
        <taxon>Bacteria</taxon>
        <taxon>Pseudomonadati</taxon>
        <taxon>Pseudomonadota</taxon>
        <taxon>Alphaproteobacteria</taxon>
        <taxon>Sphingomonadales</taxon>
        <taxon>Erythrobacteraceae</taxon>
        <taxon>Parapontixanthobacter</taxon>
    </lineage>
</organism>
<dbReference type="AlphaFoldDB" id="A0A844ZFM4"/>
<protein>
    <submittedName>
        <fullName evidence="2">Uncharacterized protein</fullName>
    </submittedName>
</protein>
<evidence type="ECO:0000313" key="2">
    <source>
        <dbReference type="EMBL" id="MXO86052.1"/>
    </source>
</evidence>